<dbReference type="AlphaFoldDB" id="A0A5C1AGF8"/>
<reference evidence="3" key="1">
    <citation type="submission" date="2019-08" db="EMBL/GenBank/DDBJ databases">
        <title>Limnoglobus roseus gen. nov., sp. nov., a novel freshwater planctomycete with a giant genome from the family Gemmataceae.</title>
        <authorList>
            <person name="Kulichevskaya I.S."/>
            <person name="Naumoff D.G."/>
            <person name="Miroshnikov K."/>
            <person name="Ivanova A."/>
            <person name="Philippov D.A."/>
            <person name="Hakobyan A."/>
            <person name="Rijpstra I.C."/>
            <person name="Sinninghe Damste J.S."/>
            <person name="Liesack W."/>
            <person name="Dedysh S.N."/>
        </authorList>
    </citation>
    <scope>NUCLEOTIDE SEQUENCE [LARGE SCALE GENOMIC DNA]</scope>
    <source>
        <strain evidence="3">PX52</strain>
    </source>
</reference>
<name>A0A5C1AGF8_9BACT</name>
<keyword evidence="3" id="KW-1185">Reference proteome</keyword>
<sequence>MSTVAEIMRAELSAMEAIVAALDPLDEHQRRRVLNWARDRYVDTPFAKDLLETLKKQPPPPPPAGVPQRRYPG</sequence>
<feature type="region of interest" description="Disordered" evidence="1">
    <location>
        <begin position="52"/>
        <end position="73"/>
    </location>
</feature>
<proteinExistence type="predicted"/>
<accession>A0A5C1AGF8</accession>
<evidence type="ECO:0000313" key="2">
    <source>
        <dbReference type="EMBL" id="QEL18509.1"/>
    </source>
</evidence>
<protein>
    <submittedName>
        <fullName evidence="2">Uncharacterized protein</fullName>
    </submittedName>
</protein>
<dbReference type="KEGG" id="lrs:PX52LOC_05535"/>
<gene>
    <name evidence="2" type="ORF">PX52LOC_05535</name>
</gene>
<dbReference type="EMBL" id="CP042425">
    <property type="protein sequence ID" value="QEL18509.1"/>
    <property type="molecule type" value="Genomic_DNA"/>
</dbReference>
<evidence type="ECO:0000313" key="3">
    <source>
        <dbReference type="Proteomes" id="UP000324974"/>
    </source>
</evidence>
<organism evidence="2 3">
    <name type="scientific">Limnoglobus roseus</name>
    <dbReference type="NCBI Taxonomy" id="2598579"/>
    <lineage>
        <taxon>Bacteria</taxon>
        <taxon>Pseudomonadati</taxon>
        <taxon>Planctomycetota</taxon>
        <taxon>Planctomycetia</taxon>
        <taxon>Gemmatales</taxon>
        <taxon>Gemmataceae</taxon>
        <taxon>Limnoglobus</taxon>
    </lineage>
</organism>
<dbReference type="RefSeq" id="WP_149113017.1">
    <property type="nucleotide sequence ID" value="NZ_CP042425.1"/>
</dbReference>
<dbReference type="Proteomes" id="UP000324974">
    <property type="component" value="Chromosome"/>
</dbReference>
<evidence type="ECO:0000256" key="1">
    <source>
        <dbReference type="SAM" id="MobiDB-lite"/>
    </source>
</evidence>